<proteinExistence type="predicted"/>
<evidence type="ECO:0000313" key="4">
    <source>
        <dbReference type="Proteomes" id="UP000268162"/>
    </source>
</evidence>
<dbReference type="AlphaFoldDB" id="A0A4P9ZV33"/>
<sequence length="341" mass="37982">MSLHTDYDTESDNLQEALYPNHASPARRSSWLAPKPLVISAALFGTILLGLAIFNTTITLATLQTARTQLDSYTKNWADGVATATPPPLAMEVLRAQAIVTEEHRNEQVLGHVYVINLSKRTDRRDVITNMMRFLRIPVDFLMASTPATIEFKPPSAVEHKVGDGQVACWRSHMNVYQDVVAKGRPRALILEDDVDVEVELAHLVEQALTHLPENWDMYYLGHCSSGDHIGTMYDVEHGIRKLKGPWCTHAYMVSQKGARKLLSLLSKPTAAIDSMISQLGWDDKISAFSADPLQASQIRRKDDPSDIPSSGHSQLWEGLRNSTRKALDNAILTDNVSLNY</sequence>
<feature type="domain" description="Glycosyl transferase family 25" evidence="2">
    <location>
        <begin position="112"/>
        <end position="277"/>
    </location>
</feature>
<evidence type="ECO:0000259" key="2">
    <source>
        <dbReference type="Pfam" id="PF01755"/>
    </source>
</evidence>
<gene>
    <name evidence="3" type="ORF">BJ085DRAFT_31123</name>
</gene>
<dbReference type="Pfam" id="PF01755">
    <property type="entry name" value="Glyco_transf_25"/>
    <property type="match status" value="1"/>
</dbReference>
<dbReference type="GO" id="GO:0016740">
    <property type="term" value="F:transferase activity"/>
    <property type="evidence" value="ECO:0007669"/>
    <property type="project" value="UniProtKB-KW"/>
</dbReference>
<keyword evidence="4" id="KW-1185">Reference proteome</keyword>
<dbReference type="Proteomes" id="UP000268162">
    <property type="component" value="Unassembled WGS sequence"/>
</dbReference>
<dbReference type="CDD" id="cd06532">
    <property type="entry name" value="Glyco_transf_25"/>
    <property type="match status" value="1"/>
</dbReference>
<organism evidence="3 4">
    <name type="scientific">Dimargaris cristalligena</name>
    <dbReference type="NCBI Taxonomy" id="215637"/>
    <lineage>
        <taxon>Eukaryota</taxon>
        <taxon>Fungi</taxon>
        <taxon>Fungi incertae sedis</taxon>
        <taxon>Zoopagomycota</taxon>
        <taxon>Kickxellomycotina</taxon>
        <taxon>Dimargaritomycetes</taxon>
        <taxon>Dimargaritales</taxon>
        <taxon>Dimargaritaceae</taxon>
        <taxon>Dimargaris</taxon>
    </lineage>
</organism>
<keyword evidence="1" id="KW-1133">Transmembrane helix</keyword>
<evidence type="ECO:0000256" key="1">
    <source>
        <dbReference type="SAM" id="Phobius"/>
    </source>
</evidence>
<feature type="transmembrane region" description="Helical" evidence="1">
    <location>
        <begin position="37"/>
        <end position="63"/>
    </location>
</feature>
<protein>
    <submittedName>
        <fullName evidence="3">Glycosyltransferase family 25-domain-containing protein</fullName>
    </submittedName>
</protein>
<dbReference type="EMBL" id="ML002494">
    <property type="protein sequence ID" value="RKP37444.1"/>
    <property type="molecule type" value="Genomic_DNA"/>
</dbReference>
<evidence type="ECO:0000313" key="3">
    <source>
        <dbReference type="EMBL" id="RKP37444.1"/>
    </source>
</evidence>
<keyword evidence="1" id="KW-0472">Membrane</keyword>
<dbReference type="STRING" id="215637.A0A4P9ZV33"/>
<dbReference type="InterPro" id="IPR002654">
    <property type="entry name" value="Glyco_trans_25"/>
</dbReference>
<name>A0A4P9ZV33_9FUNG</name>
<keyword evidence="1" id="KW-0812">Transmembrane</keyword>
<keyword evidence="3" id="KW-0808">Transferase</keyword>
<reference evidence="4" key="1">
    <citation type="journal article" date="2018" name="Nat. Microbiol.">
        <title>Leveraging single-cell genomics to expand the fungal tree of life.</title>
        <authorList>
            <person name="Ahrendt S.R."/>
            <person name="Quandt C.A."/>
            <person name="Ciobanu D."/>
            <person name="Clum A."/>
            <person name="Salamov A."/>
            <person name="Andreopoulos B."/>
            <person name="Cheng J.F."/>
            <person name="Woyke T."/>
            <person name="Pelin A."/>
            <person name="Henrissat B."/>
            <person name="Reynolds N.K."/>
            <person name="Benny G.L."/>
            <person name="Smith M.E."/>
            <person name="James T.Y."/>
            <person name="Grigoriev I.V."/>
        </authorList>
    </citation>
    <scope>NUCLEOTIDE SEQUENCE [LARGE SCALE GENOMIC DNA]</scope>
    <source>
        <strain evidence="4">RSA 468</strain>
    </source>
</reference>
<accession>A0A4P9ZV33</accession>